<feature type="transmembrane region" description="Helical" evidence="1">
    <location>
        <begin position="121"/>
        <end position="145"/>
    </location>
</feature>
<keyword evidence="1" id="KW-0812">Transmembrane</keyword>
<keyword evidence="1" id="KW-1133">Transmembrane helix</keyword>
<protein>
    <recommendedName>
        <fullName evidence="4">DUF1761 domain-containing protein</fullName>
    </recommendedName>
</protein>
<dbReference type="EMBL" id="LCRA01000009">
    <property type="protein sequence ID" value="KKW27683.1"/>
    <property type="molecule type" value="Genomic_DNA"/>
</dbReference>
<dbReference type="Pfam" id="PF08570">
    <property type="entry name" value="DUF1761"/>
    <property type="match status" value="1"/>
</dbReference>
<reference evidence="2 3" key="1">
    <citation type="journal article" date="2015" name="Nature">
        <title>rRNA introns, odd ribosomes, and small enigmatic genomes across a large radiation of phyla.</title>
        <authorList>
            <person name="Brown C.T."/>
            <person name="Hug L.A."/>
            <person name="Thomas B.C."/>
            <person name="Sharon I."/>
            <person name="Castelle C.J."/>
            <person name="Singh A."/>
            <person name="Wilkins M.J."/>
            <person name="Williams K.H."/>
            <person name="Banfield J.F."/>
        </authorList>
    </citation>
    <scope>NUCLEOTIDE SEQUENCE [LARGE SCALE GENOMIC DNA]</scope>
</reference>
<feature type="transmembrane region" description="Helical" evidence="1">
    <location>
        <begin position="56"/>
        <end position="78"/>
    </location>
</feature>
<evidence type="ECO:0000313" key="3">
    <source>
        <dbReference type="Proteomes" id="UP000034185"/>
    </source>
</evidence>
<dbReference type="Proteomes" id="UP000034185">
    <property type="component" value="Unassembled WGS sequence"/>
</dbReference>
<evidence type="ECO:0000256" key="1">
    <source>
        <dbReference type="SAM" id="Phobius"/>
    </source>
</evidence>
<gene>
    <name evidence="2" type="ORF">UY70_C0009G0009</name>
</gene>
<accession>A0A0G1X939</accession>
<dbReference type="InterPro" id="IPR013879">
    <property type="entry name" value="DUF1761"/>
</dbReference>
<evidence type="ECO:0008006" key="4">
    <source>
        <dbReference type="Google" id="ProtNLM"/>
    </source>
</evidence>
<proteinExistence type="predicted"/>
<name>A0A0G1X939_9BACT</name>
<evidence type="ECO:0000313" key="2">
    <source>
        <dbReference type="EMBL" id="KKW27683.1"/>
    </source>
</evidence>
<dbReference type="AlphaFoldDB" id="A0A0G1X939"/>
<organism evidence="2 3">
    <name type="scientific">Candidatus Kaiserbacteria bacterium GW2011_GWB1_52_6</name>
    <dbReference type="NCBI Taxonomy" id="1618674"/>
    <lineage>
        <taxon>Bacteria</taxon>
        <taxon>Candidatus Kaiseribacteriota</taxon>
    </lineage>
</organism>
<feature type="transmembrane region" description="Helical" evidence="1">
    <location>
        <begin position="90"/>
        <end position="109"/>
    </location>
</feature>
<feature type="transmembrane region" description="Helical" evidence="1">
    <location>
        <begin position="12"/>
        <end position="35"/>
    </location>
</feature>
<keyword evidence="1" id="KW-0472">Membrane</keyword>
<comment type="caution">
    <text evidence="2">The sequence shown here is derived from an EMBL/GenBank/DDBJ whole genome shotgun (WGS) entry which is preliminary data.</text>
</comment>
<sequence>MVRYYQRMTVQAFMPILIAGIVSVLLGWIWSKIFGSTTRDALTPELIEQNKKRKPLMVFFAFLASMLVAYVMSYFGAAWGVYDWIGALELGFWCWVGFALPTMLGAVLWEQKPFSVFLIKSLYWLVVFMAIALVLVFTSAPVQFID</sequence>